<dbReference type="Pfam" id="PF02311">
    <property type="entry name" value="AraC_binding"/>
    <property type="match status" value="1"/>
</dbReference>
<proteinExistence type="predicted"/>
<name>A0A2S0ICD4_9BURK</name>
<dbReference type="GO" id="GO:0003700">
    <property type="term" value="F:DNA-binding transcription factor activity"/>
    <property type="evidence" value="ECO:0007669"/>
    <property type="project" value="InterPro"/>
</dbReference>
<dbReference type="AlphaFoldDB" id="A0A2S0ICD4"/>
<dbReference type="PROSITE" id="PS01124">
    <property type="entry name" value="HTH_ARAC_FAMILY_2"/>
    <property type="match status" value="1"/>
</dbReference>
<evidence type="ECO:0000256" key="3">
    <source>
        <dbReference type="ARBA" id="ARBA00023163"/>
    </source>
</evidence>
<dbReference type="InterPro" id="IPR009057">
    <property type="entry name" value="Homeodomain-like_sf"/>
</dbReference>
<dbReference type="InterPro" id="IPR037923">
    <property type="entry name" value="HTH-like"/>
</dbReference>
<dbReference type="SMART" id="SM00342">
    <property type="entry name" value="HTH_ARAC"/>
    <property type="match status" value="1"/>
</dbReference>
<sequence>MPAGQFHMQRSAIPGVQAVSARSGHAFARHTHEQFGIGVMRAGAQISHSGRGQVEAGPGYVITVNPGEVHDGAPIGDGERAWQMLYLDPGVVAACTADIAGDGPPTLGDAGVLFRTLRYAFEHPARNQPDLAGRVLALYTQVTAGASRLACDALLLRVLAHAGGPRGAPMAPPDREGIPASLRHSISLIDDDPAAALSLADLAGASGLSRYQVLRAFSRATGLTPHAYQMQRRLLLARRLIRQGVALAGAAASAGFADQSHMTRLFVRAYGVSPHRYALAAGA</sequence>
<dbReference type="SUPFAM" id="SSF51215">
    <property type="entry name" value="Regulatory protein AraC"/>
    <property type="match status" value="1"/>
</dbReference>
<keyword evidence="2" id="KW-0238">DNA-binding</keyword>
<gene>
    <name evidence="5" type="ORF">CLM73_22500</name>
</gene>
<organism evidence="5 6">
    <name type="scientific">Achromobacter spanius</name>
    <dbReference type="NCBI Taxonomy" id="217203"/>
    <lineage>
        <taxon>Bacteria</taxon>
        <taxon>Pseudomonadati</taxon>
        <taxon>Pseudomonadota</taxon>
        <taxon>Betaproteobacteria</taxon>
        <taxon>Burkholderiales</taxon>
        <taxon>Alcaligenaceae</taxon>
        <taxon>Achromobacter</taxon>
    </lineage>
</organism>
<evidence type="ECO:0000259" key="4">
    <source>
        <dbReference type="PROSITE" id="PS01124"/>
    </source>
</evidence>
<dbReference type="Pfam" id="PF12833">
    <property type="entry name" value="HTH_18"/>
    <property type="match status" value="1"/>
</dbReference>
<dbReference type="GO" id="GO:0043565">
    <property type="term" value="F:sequence-specific DNA binding"/>
    <property type="evidence" value="ECO:0007669"/>
    <property type="project" value="InterPro"/>
</dbReference>
<dbReference type="Proteomes" id="UP000239477">
    <property type="component" value="Chromosome"/>
</dbReference>
<keyword evidence="3" id="KW-0804">Transcription</keyword>
<dbReference type="PANTHER" id="PTHR46796:SF2">
    <property type="entry name" value="TRANSCRIPTIONAL REGULATORY PROTEIN"/>
    <property type="match status" value="1"/>
</dbReference>
<evidence type="ECO:0000256" key="1">
    <source>
        <dbReference type="ARBA" id="ARBA00023015"/>
    </source>
</evidence>
<reference evidence="5 6" key="1">
    <citation type="submission" date="2017-09" db="EMBL/GenBank/DDBJ databases">
        <title>Genomic, metabolic, and phenotypic characteristics of bacterial isolates from the natural microbiome of the model nematode Caenorhabditis elegans.</title>
        <authorList>
            <person name="Zimmermann J."/>
            <person name="Obeng N."/>
            <person name="Yang W."/>
            <person name="Obeng O."/>
            <person name="Kissoyan K."/>
            <person name="Pees B."/>
            <person name="Dirksen P."/>
            <person name="Hoppner M."/>
            <person name="Franke A."/>
            <person name="Rosenstiel P."/>
            <person name="Leippe M."/>
            <person name="Dierking K."/>
            <person name="Kaleta C."/>
            <person name="Schulenburg H."/>
        </authorList>
    </citation>
    <scope>NUCLEOTIDE SEQUENCE [LARGE SCALE GENOMIC DNA]</scope>
    <source>
        <strain evidence="5 6">MYb73</strain>
    </source>
</reference>
<accession>A0A2S0ICD4</accession>
<evidence type="ECO:0000256" key="2">
    <source>
        <dbReference type="ARBA" id="ARBA00023125"/>
    </source>
</evidence>
<evidence type="ECO:0000313" key="5">
    <source>
        <dbReference type="EMBL" id="AVJ29644.1"/>
    </source>
</evidence>
<keyword evidence="1" id="KW-0805">Transcription regulation</keyword>
<dbReference type="RefSeq" id="WP_105240316.1">
    <property type="nucleotide sequence ID" value="NZ_CP023270.1"/>
</dbReference>
<dbReference type="SUPFAM" id="SSF46689">
    <property type="entry name" value="Homeodomain-like"/>
    <property type="match status" value="2"/>
</dbReference>
<dbReference type="InterPro" id="IPR050204">
    <property type="entry name" value="AraC_XylS_family_regulators"/>
</dbReference>
<evidence type="ECO:0000313" key="6">
    <source>
        <dbReference type="Proteomes" id="UP000239477"/>
    </source>
</evidence>
<keyword evidence="6" id="KW-1185">Reference proteome</keyword>
<dbReference type="OrthoDB" id="9809338at2"/>
<dbReference type="Gene3D" id="1.10.10.60">
    <property type="entry name" value="Homeodomain-like"/>
    <property type="match status" value="1"/>
</dbReference>
<dbReference type="EMBL" id="CP023270">
    <property type="protein sequence ID" value="AVJ29644.1"/>
    <property type="molecule type" value="Genomic_DNA"/>
</dbReference>
<dbReference type="InterPro" id="IPR003313">
    <property type="entry name" value="AraC-bd"/>
</dbReference>
<dbReference type="InterPro" id="IPR018060">
    <property type="entry name" value="HTH_AraC"/>
</dbReference>
<dbReference type="PANTHER" id="PTHR46796">
    <property type="entry name" value="HTH-TYPE TRANSCRIPTIONAL ACTIVATOR RHAS-RELATED"/>
    <property type="match status" value="1"/>
</dbReference>
<feature type="domain" description="HTH araC/xylS-type" evidence="4">
    <location>
        <begin position="183"/>
        <end position="280"/>
    </location>
</feature>
<protein>
    <submittedName>
        <fullName evidence="5">AraC family transcriptional regulator</fullName>
    </submittedName>
</protein>